<dbReference type="InterPro" id="IPR019734">
    <property type="entry name" value="TPR_rpt"/>
</dbReference>
<evidence type="ECO:0000313" key="5">
    <source>
        <dbReference type="Proteomes" id="UP001420932"/>
    </source>
</evidence>
<gene>
    <name evidence="4" type="ORF">Syun_008409</name>
</gene>
<dbReference type="Gene3D" id="1.25.40.10">
    <property type="entry name" value="Tetratricopeptide repeat domain"/>
    <property type="match status" value="2"/>
</dbReference>
<dbReference type="EMBL" id="JBBNAF010000004">
    <property type="protein sequence ID" value="KAK9150100.1"/>
    <property type="molecule type" value="Genomic_DNA"/>
</dbReference>
<protein>
    <recommendedName>
        <fullName evidence="6">Pentatricopeptide repeat-containing protein</fullName>
    </recommendedName>
</protein>
<proteinExistence type="inferred from homology"/>
<dbReference type="Proteomes" id="UP001420932">
    <property type="component" value="Unassembled WGS sequence"/>
</dbReference>
<dbReference type="AlphaFoldDB" id="A0AAP0PPZ2"/>
<sequence>MQGFWSRSIKNAKMKKFVCSNAFSKIRVSPFSTETATSSSSSSSAQSLYRRVSAVADSKASIAPVLDQWVEEGNPVKRDLFQSLIQRTRTSRRYQHALEISQWIAKDGSVEQTPIDAAVQLDLIFKSQGLQHAEQYFDSIVEKLKASQPYGALLNCYVKNKSVQKAEVLAQEMKNMGFLNTPFAYNKLAELYLQTGQHEKINTLMDEMKVKGVIQDKFTWKIRLNACVAASDIVGMESILHEMEEDPIIVVEWKLYAIASDGYVKAGLVDKALVTLKKVEEIAVERSAVAAFEYLLSQYASLGKKNELLRAWNLFKATGEVTMDSYTSMITYLENLDDIHVAEKIWEEFESNCTDREFRVLKQLIVSCCKKGFFEKAESLIKQTEEKAGEISWVTDSVWKILATGYLKDEQIGKAIEMFKKSLSVSKRRLIKPGKNVLATCFSHFEGQGDVQGAEDFVKLLSSKGPLTREVYHSLLRTYIKANKQFNPVLKRMKADGLPADEETQQIVGGSATA</sequence>
<feature type="repeat" description="TPR" evidence="3">
    <location>
        <begin position="396"/>
        <end position="429"/>
    </location>
</feature>
<evidence type="ECO:0000256" key="1">
    <source>
        <dbReference type="ARBA" id="ARBA00007626"/>
    </source>
</evidence>
<accession>A0AAP0PPZ2</accession>
<dbReference type="Pfam" id="PF01535">
    <property type="entry name" value="PPR"/>
    <property type="match status" value="4"/>
</dbReference>
<evidence type="ECO:0008006" key="6">
    <source>
        <dbReference type="Google" id="ProtNLM"/>
    </source>
</evidence>
<dbReference type="PANTHER" id="PTHR45717:SF6">
    <property type="entry name" value="PENTACOTRIPEPTIDE-REPEAT REGION OF PRORP DOMAIN-CONTAINING PROTEIN"/>
    <property type="match status" value="1"/>
</dbReference>
<keyword evidence="2" id="KW-0677">Repeat</keyword>
<evidence type="ECO:0000256" key="3">
    <source>
        <dbReference type="PROSITE-ProRule" id="PRU00339"/>
    </source>
</evidence>
<dbReference type="InterPro" id="IPR011990">
    <property type="entry name" value="TPR-like_helical_dom_sf"/>
</dbReference>
<dbReference type="NCBIfam" id="TIGR00756">
    <property type="entry name" value="PPR"/>
    <property type="match status" value="1"/>
</dbReference>
<comment type="caution">
    <text evidence="4">The sequence shown here is derived from an EMBL/GenBank/DDBJ whole genome shotgun (WGS) entry which is preliminary data.</text>
</comment>
<keyword evidence="3" id="KW-0802">TPR repeat</keyword>
<evidence type="ECO:0000313" key="4">
    <source>
        <dbReference type="EMBL" id="KAK9150100.1"/>
    </source>
</evidence>
<organism evidence="4 5">
    <name type="scientific">Stephania yunnanensis</name>
    <dbReference type="NCBI Taxonomy" id="152371"/>
    <lineage>
        <taxon>Eukaryota</taxon>
        <taxon>Viridiplantae</taxon>
        <taxon>Streptophyta</taxon>
        <taxon>Embryophyta</taxon>
        <taxon>Tracheophyta</taxon>
        <taxon>Spermatophyta</taxon>
        <taxon>Magnoliopsida</taxon>
        <taxon>Ranunculales</taxon>
        <taxon>Menispermaceae</taxon>
        <taxon>Menispermoideae</taxon>
        <taxon>Cissampelideae</taxon>
        <taxon>Stephania</taxon>
    </lineage>
</organism>
<keyword evidence="5" id="KW-1185">Reference proteome</keyword>
<dbReference type="PROSITE" id="PS50005">
    <property type="entry name" value="TPR"/>
    <property type="match status" value="1"/>
</dbReference>
<reference evidence="4 5" key="1">
    <citation type="submission" date="2024-01" db="EMBL/GenBank/DDBJ databases">
        <title>Genome assemblies of Stephania.</title>
        <authorList>
            <person name="Yang L."/>
        </authorList>
    </citation>
    <scope>NUCLEOTIDE SEQUENCE [LARGE SCALE GENOMIC DNA]</scope>
    <source>
        <strain evidence="4">YNDBR</strain>
        <tissue evidence="4">Leaf</tissue>
    </source>
</reference>
<dbReference type="GO" id="GO:0003729">
    <property type="term" value="F:mRNA binding"/>
    <property type="evidence" value="ECO:0007669"/>
    <property type="project" value="UniProtKB-ARBA"/>
</dbReference>
<name>A0AAP0PPZ2_9MAGN</name>
<comment type="similarity">
    <text evidence="1">Belongs to the PPR family. P subfamily.</text>
</comment>
<dbReference type="PANTHER" id="PTHR45717">
    <property type="entry name" value="OS12G0527900 PROTEIN"/>
    <property type="match status" value="1"/>
</dbReference>
<evidence type="ECO:0000256" key="2">
    <source>
        <dbReference type="ARBA" id="ARBA00022737"/>
    </source>
</evidence>
<dbReference type="GO" id="GO:0005739">
    <property type="term" value="C:mitochondrion"/>
    <property type="evidence" value="ECO:0007669"/>
    <property type="project" value="TreeGrafter"/>
</dbReference>
<dbReference type="InterPro" id="IPR002885">
    <property type="entry name" value="PPR_rpt"/>
</dbReference>